<evidence type="ECO:0000256" key="11">
    <source>
        <dbReference type="ARBA" id="ARBA00022989"/>
    </source>
</evidence>
<dbReference type="Gene3D" id="3.40.710.10">
    <property type="entry name" value="DD-peptidase/beta-lactamase superfamily"/>
    <property type="match status" value="1"/>
</dbReference>
<dbReference type="InterPro" id="IPR012338">
    <property type="entry name" value="Beta-lactam/transpept-like"/>
</dbReference>
<dbReference type="GO" id="GO:0006508">
    <property type="term" value="P:proteolysis"/>
    <property type="evidence" value="ECO:0007669"/>
    <property type="project" value="UniProtKB-KW"/>
</dbReference>
<dbReference type="GO" id="GO:0009002">
    <property type="term" value="F:serine-type D-Ala-D-Ala carboxypeptidase activity"/>
    <property type="evidence" value="ECO:0007669"/>
    <property type="project" value="UniProtKB-EC"/>
</dbReference>
<evidence type="ECO:0000256" key="5">
    <source>
        <dbReference type="ARBA" id="ARBA00022645"/>
    </source>
</evidence>
<dbReference type="NCBIfam" id="TIGR03423">
    <property type="entry name" value="pbp2_mrdA"/>
    <property type="match status" value="1"/>
</dbReference>
<evidence type="ECO:0000256" key="14">
    <source>
        <dbReference type="SAM" id="MobiDB-lite"/>
    </source>
</evidence>
<keyword evidence="4" id="KW-0997">Cell inner membrane</keyword>
<gene>
    <name evidence="17" type="primary">mrdA</name>
    <name evidence="17" type="ORF">GSH16_04265</name>
</gene>
<evidence type="ECO:0000256" key="6">
    <source>
        <dbReference type="ARBA" id="ARBA00022670"/>
    </source>
</evidence>
<dbReference type="GO" id="GO:0008360">
    <property type="term" value="P:regulation of cell shape"/>
    <property type="evidence" value="ECO:0007669"/>
    <property type="project" value="UniProtKB-KW"/>
</dbReference>
<evidence type="ECO:0000256" key="9">
    <source>
        <dbReference type="ARBA" id="ARBA00022960"/>
    </source>
</evidence>
<evidence type="ECO:0000313" key="18">
    <source>
        <dbReference type="Proteomes" id="UP000436016"/>
    </source>
</evidence>
<keyword evidence="5 17" id="KW-0121">Carboxypeptidase</keyword>
<evidence type="ECO:0000256" key="8">
    <source>
        <dbReference type="ARBA" id="ARBA00022801"/>
    </source>
</evidence>
<dbReference type="RefSeq" id="WP_160852237.1">
    <property type="nucleotide sequence ID" value="NZ_WUWG01000001.1"/>
</dbReference>
<dbReference type="GO" id="GO:0008658">
    <property type="term" value="F:penicillin binding"/>
    <property type="evidence" value="ECO:0007669"/>
    <property type="project" value="InterPro"/>
</dbReference>
<evidence type="ECO:0000256" key="10">
    <source>
        <dbReference type="ARBA" id="ARBA00022984"/>
    </source>
</evidence>
<name>A0A6B0TPR0_9RHOB</name>
<comment type="subcellular location">
    <subcellularLocation>
        <location evidence="2">Cell membrane</location>
    </subcellularLocation>
    <subcellularLocation>
        <location evidence="1">Membrane</location>
        <topology evidence="1">Single-pass membrane protein</topology>
    </subcellularLocation>
</comment>
<dbReference type="GO" id="GO:0071972">
    <property type="term" value="F:peptidoglycan L,D-transpeptidase activity"/>
    <property type="evidence" value="ECO:0007669"/>
    <property type="project" value="TreeGrafter"/>
</dbReference>
<evidence type="ECO:0000256" key="12">
    <source>
        <dbReference type="ARBA" id="ARBA00023136"/>
    </source>
</evidence>
<evidence type="ECO:0000256" key="7">
    <source>
        <dbReference type="ARBA" id="ARBA00022692"/>
    </source>
</evidence>
<dbReference type="InterPro" id="IPR036138">
    <property type="entry name" value="PBP_dimer_sf"/>
</dbReference>
<evidence type="ECO:0000256" key="2">
    <source>
        <dbReference type="ARBA" id="ARBA00004236"/>
    </source>
</evidence>
<dbReference type="PANTHER" id="PTHR30627:SF2">
    <property type="entry name" value="PEPTIDOGLYCAN D,D-TRANSPEPTIDASE MRDA"/>
    <property type="match status" value="1"/>
</dbReference>
<dbReference type="InterPro" id="IPR001460">
    <property type="entry name" value="PCN-bd_Tpept"/>
</dbReference>
<evidence type="ECO:0000259" key="15">
    <source>
        <dbReference type="Pfam" id="PF00905"/>
    </source>
</evidence>
<organism evidence="17 18">
    <name type="scientific">Oceanomicrobium pacificus</name>
    <dbReference type="NCBI Taxonomy" id="2692916"/>
    <lineage>
        <taxon>Bacteria</taxon>
        <taxon>Pseudomonadati</taxon>
        <taxon>Pseudomonadota</taxon>
        <taxon>Alphaproteobacteria</taxon>
        <taxon>Rhodobacterales</taxon>
        <taxon>Paracoccaceae</taxon>
        <taxon>Oceanomicrobium</taxon>
    </lineage>
</organism>
<evidence type="ECO:0000256" key="4">
    <source>
        <dbReference type="ARBA" id="ARBA00022519"/>
    </source>
</evidence>
<keyword evidence="11" id="KW-1133">Transmembrane helix</keyword>
<keyword evidence="9" id="KW-0133">Cell shape</keyword>
<dbReference type="Pfam" id="PF00905">
    <property type="entry name" value="Transpeptidase"/>
    <property type="match status" value="1"/>
</dbReference>
<evidence type="ECO:0000256" key="13">
    <source>
        <dbReference type="ARBA" id="ARBA00023316"/>
    </source>
</evidence>
<proteinExistence type="predicted"/>
<dbReference type="GO" id="GO:0071555">
    <property type="term" value="P:cell wall organization"/>
    <property type="evidence" value="ECO:0007669"/>
    <property type="project" value="UniProtKB-KW"/>
</dbReference>
<dbReference type="EMBL" id="WUWG01000001">
    <property type="protein sequence ID" value="MXU64649.1"/>
    <property type="molecule type" value="Genomic_DNA"/>
</dbReference>
<keyword evidence="10" id="KW-0573">Peptidoglycan synthesis</keyword>
<keyword evidence="13" id="KW-0961">Cell wall biogenesis/degradation</keyword>
<dbReference type="GO" id="GO:0009252">
    <property type="term" value="P:peptidoglycan biosynthetic process"/>
    <property type="evidence" value="ECO:0007669"/>
    <property type="project" value="UniProtKB-KW"/>
</dbReference>
<keyword evidence="18" id="KW-1185">Reference proteome</keyword>
<comment type="caution">
    <text evidence="17">The sequence shown here is derived from an EMBL/GenBank/DDBJ whole genome shotgun (WGS) entry which is preliminary data.</text>
</comment>
<dbReference type="InterPro" id="IPR005311">
    <property type="entry name" value="PBP_dimer"/>
</dbReference>
<keyword evidence="7" id="KW-0812">Transmembrane</keyword>
<dbReference type="EC" id="3.4.16.4" evidence="17"/>
<dbReference type="AlphaFoldDB" id="A0A6B0TPR0"/>
<keyword evidence="12" id="KW-0472">Membrane</keyword>
<keyword evidence="8 17" id="KW-0378">Hydrolase</keyword>
<feature type="domain" description="Penicillin-binding protein dimerisation" evidence="16">
    <location>
        <begin position="59"/>
        <end position="233"/>
    </location>
</feature>
<sequence length="650" mass="70848">MKKKTGPAAPSVTRRGLVLLGAQLGMVGLLGWRMRQLQVEEAEKYRLLAEENRISIRLIPPERGLITDRNGILIADNRQNLRVVMVREQARDPELVLDRLAQLIPMDADDREKALKEMYRRSAFVPVTVAEQLEWEHFSRVAANAPALPGVTPEVGLSRHYPMGGDYAHVAGYVGPVSDWDLQQLDDPDPLLQIPKFQIGKTGLEKDQEAALRGQAGTKKIEVNSAGRVMRELERNAGTPGANTALTVDHDLQHYAMKRLKGESAATVVMDVRNGDILCMAAAPSFDPNDFVLGISSKNWKALLEDEYRPLANKPVSGGYPPGSTFKMVVAMAALEAGVVGIGDTVYCPGHYQLGNRRFHCWRRGGHGHVALKDSLKKSCDVYYYDIARRVGIDKIAEMANRLGLGVKHDLPLPAVSRGLVPTQGWKRANRDEGWLIGDTLNSGIGQGFVLASPLQLAVMAARIGSGTDVAPRIIRSVDGQSVPAPEPKPLDLAPGVLSAVRNGMFAVSNEQGGTAYGSRIAEKAMMMSGKTGTSQVRNITADERRRGVTRNEDLPWNRRDHALFVAYAPSDNPRYAISVVVEHGGGGSKAAAPIARDVMLRTLYGGEVPLEAYPAGQRDKIRQMHEDMDAAPSVSQSDPETLPDNPDRA</sequence>
<feature type="domain" description="Penicillin-binding protein transpeptidase" evidence="15">
    <location>
        <begin position="266"/>
        <end position="600"/>
    </location>
</feature>
<dbReference type="Pfam" id="PF03717">
    <property type="entry name" value="PBP_dimer"/>
    <property type="match status" value="1"/>
</dbReference>
<dbReference type="SUPFAM" id="SSF56601">
    <property type="entry name" value="beta-lactamase/transpeptidase-like"/>
    <property type="match status" value="1"/>
</dbReference>
<dbReference type="PANTHER" id="PTHR30627">
    <property type="entry name" value="PEPTIDOGLYCAN D,D-TRANSPEPTIDASE"/>
    <property type="match status" value="1"/>
</dbReference>
<reference evidence="17 18" key="1">
    <citation type="submission" date="2019-12" db="EMBL/GenBank/DDBJ databases">
        <title>Strain KN286 was isolated from seawater, which was collected from Caroline Seamount in the tropical western Pacific.</title>
        <authorList>
            <person name="Wang Q."/>
        </authorList>
    </citation>
    <scope>NUCLEOTIDE SEQUENCE [LARGE SCALE GENOMIC DNA]</scope>
    <source>
        <strain evidence="17 18">KN286</strain>
    </source>
</reference>
<dbReference type="Gene3D" id="3.30.1390.30">
    <property type="entry name" value="Penicillin-binding protein 2a, domain 3"/>
    <property type="match status" value="1"/>
</dbReference>
<evidence type="ECO:0000256" key="1">
    <source>
        <dbReference type="ARBA" id="ARBA00004167"/>
    </source>
</evidence>
<keyword evidence="6" id="KW-0645">Protease</keyword>
<dbReference type="Proteomes" id="UP000436016">
    <property type="component" value="Unassembled WGS sequence"/>
</dbReference>
<protein>
    <submittedName>
        <fullName evidence="17">Penicillin-binding protein 2</fullName>
        <ecNumber evidence="17">3.4.16.4</ecNumber>
    </submittedName>
</protein>
<dbReference type="InterPro" id="IPR017790">
    <property type="entry name" value="Penicillin-binding_protein_2"/>
</dbReference>
<dbReference type="InterPro" id="IPR050515">
    <property type="entry name" value="Beta-lactam/transpept"/>
</dbReference>
<accession>A0A6B0TPR0</accession>
<dbReference type="SUPFAM" id="SSF56519">
    <property type="entry name" value="Penicillin binding protein dimerisation domain"/>
    <property type="match status" value="1"/>
</dbReference>
<feature type="region of interest" description="Disordered" evidence="14">
    <location>
        <begin position="622"/>
        <end position="650"/>
    </location>
</feature>
<dbReference type="Gene3D" id="3.90.1310.10">
    <property type="entry name" value="Penicillin-binding protein 2a (Domain 2)"/>
    <property type="match status" value="1"/>
</dbReference>
<evidence type="ECO:0000313" key="17">
    <source>
        <dbReference type="EMBL" id="MXU64649.1"/>
    </source>
</evidence>
<keyword evidence="3" id="KW-1003">Cell membrane</keyword>
<dbReference type="GO" id="GO:0005886">
    <property type="term" value="C:plasma membrane"/>
    <property type="evidence" value="ECO:0007669"/>
    <property type="project" value="UniProtKB-SubCell"/>
</dbReference>
<evidence type="ECO:0000256" key="3">
    <source>
        <dbReference type="ARBA" id="ARBA00022475"/>
    </source>
</evidence>
<evidence type="ECO:0000259" key="16">
    <source>
        <dbReference type="Pfam" id="PF03717"/>
    </source>
</evidence>